<dbReference type="AlphaFoldDB" id="X8JCG9"/>
<organism evidence="2 3">
    <name type="scientific">Rhizoctonia solani AG-3 Rhs1AP</name>
    <dbReference type="NCBI Taxonomy" id="1086054"/>
    <lineage>
        <taxon>Eukaryota</taxon>
        <taxon>Fungi</taxon>
        <taxon>Dikarya</taxon>
        <taxon>Basidiomycota</taxon>
        <taxon>Agaricomycotina</taxon>
        <taxon>Agaricomycetes</taxon>
        <taxon>Cantharellales</taxon>
        <taxon>Ceratobasidiaceae</taxon>
        <taxon>Rhizoctonia</taxon>
    </lineage>
</organism>
<feature type="non-terminal residue" evidence="2">
    <location>
        <position position="179"/>
    </location>
</feature>
<accession>X8JCG9</accession>
<reference evidence="3" key="1">
    <citation type="journal article" date="2014" name="Genome Announc.">
        <title>Draft genome sequence of the plant-pathogenic soil fungus Rhizoctonia solani anastomosis group 3 strain Rhs1AP.</title>
        <authorList>
            <person name="Cubeta M.A."/>
            <person name="Thomas E."/>
            <person name="Dean R.A."/>
            <person name="Jabaji S."/>
            <person name="Neate S.M."/>
            <person name="Tavantzis S."/>
            <person name="Toda T."/>
            <person name="Vilgalys R."/>
            <person name="Bharathan N."/>
            <person name="Fedorova-Abrams N."/>
            <person name="Pakala S.B."/>
            <person name="Pakala S.M."/>
            <person name="Zafar N."/>
            <person name="Joardar V."/>
            <person name="Losada L."/>
            <person name="Nierman W.C."/>
        </authorList>
    </citation>
    <scope>NUCLEOTIDE SEQUENCE [LARGE SCALE GENOMIC DNA]</scope>
    <source>
        <strain evidence="3">AG-3</strain>
    </source>
</reference>
<proteinExistence type="predicted"/>
<feature type="region of interest" description="Disordered" evidence="1">
    <location>
        <begin position="69"/>
        <end position="89"/>
    </location>
</feature>
<name>X8JCG9_9AGAM</name>
<gene>
    <name evidence="2" type="ORF">RSOL_379850</name>
</gene>
<protein>
    <submittedName>
        <fullName evidence="2">Reverse transcriptase from transposon X-element protein, putative</fullName>
    </submittedName>
</protein>
<dbReference type="Proteomes" id="UP000030108">
    <property type="component" value="Unassembled WGS sequence"/>
</dbReference>
<dbReference type="GO" id="GO:0003964">
    <property type="term" value="F:RNA-directed DNA polymerase activity"/>
    <property type="evidence" value="ECO:0007669"/>
    <property type="project" value="UniProtKB-KW"/>
</dbReference>
<sequence length="179" mass="19374">MKSTPVTSLDAHLDLLPMHLLMNEACQRAAIRLAAIPPSHPLYRAVAKCATGRKRYPPPLQNILQFTGVNPSNFEHRPPSRRPIPCTRPERFPDRDLATSSAWADTAHLQVFTDTAAGNLGIAAAAVLWDSDGRELRTGLRLGDAGSLSVLDAEIVGVLLAAHLVIMAQEDTIVDDVTI</sequence>
<comment type="caution">
    <text evidence="2">The sequence shown here is derived from an EMBL/GenBank/DDBJ whole genome shotgun (WGS) entry which is preliminary data.</text>
</comment>
<evidence type="ECO:0000313" key="2">
    <source>
        <dbReference type="EMBL" id="EUC60976.1"/>
    </source>
</evidence>
<evidence type="ECO:0000256" key="1">
    <source>
        <dbReference type="SAM" id="MobiDB-lite"/>
    </source>
</evidence>
<keyword evidence="2" id="KW-0808">Transferase</keyword>
<dbReference type="EMBL" id="JATN01000319">
    <property type="protein sequence ID" value="EUC60976.1"/>
    <property type="molecule type" value="Genomic_DNA"/>
</dbReference>
<evidence type="ECO:0000313" key="3">
    <source>
        <dbReference type="Proteomes" id="UP000030108"/>
    </source>
</evidence>
<keyword evidence="2" id="KW-0548">Nucleotidyltransferase</keyword>
<keyword evidence="2" id="KW-0695">RNA-directed DNA polymerase</keyword>
<dbReference type="OrthoDB" id="3051850at2759"/>